<keyword evidence="7" id="KW-0106">Calcium</keyword>
<evidence type="ECO:0000256" key="12">
    <source>
        <dbReference type="PROSITE-ProRule" id="PRU01240"/>
    </source>
</evidence>
<dbReference type="InterPro" id="IPR038466">
    <property type="entry name" value="S8_pro-domain_sf"/>
</dbReference>
<dbReference type="EMBL" id="CAKASE010000055">
    <property type="protein sequence ID" value="CAG9565901.1"/>
    <property type="molecule type" value="Genomic_DNA"/>
</dbReference>
<evidence type="ECO:0000256" key="11">
    <source>
        <dbReference type="PIRSR" id="PIRSR615500-1"/>
    </source>
</evidence>
<dbReference type="Pfam" id="PF00082">
    <property type="entry name" value="Peptidase_S8"/>
    <property type="match status" value="1"/>
</dbReference>
<dbReference type="Gene3D" id="3.40.50.200">
    <property type="entry name" value="Peptidase S8/S53 domain"/>
    <property type="match status" value="1"/>
</dbReference>
<dbReference type="GO" id="GO:0005615">
    <property type="term" value="C:extracellular space"/>
    <property type="evidence" value="ECO:0007669"/>
    <property type="project" value="TreeGrafter"/>
</dbReference>
<dbReference type="InterPro" id="IPR023827">
    <property type="entry name" value="Peptidase_S8_Asp-AS"/>
</dbReference>
<evidence type="ECO:0000256" key="2">
    <source>
        <dbReference type="ARBA" id="ARBA00022670"/>
    </source>
</evidence>
<dbReference type="PROSITE" id="PS00136">
    <property type="entry name" value="SUBTILASE_ASP"/>
    <property type="match status" value="1"/>
</dbReference>
<organism evidence="16 17">
    <name type="scientific">Danaus chrysippus</name>
    <name type="common">African queen</name>
    <dbReference type="NCBI Taxonomy" id="151541"/>
    <lineage>
        <taxon>Eukaryota</taxon>
        <taxon>Metazoa</taxon>
        <taxon>Ecdysozoa</taxon>
        <taxon>Arthropoda</taxon>
        <taxon>Hexapoda</taxon>
        <taxon>Insecta</taxon>
        <taxon>Pterygota</taxon>
        <taxon>Neoptera</taxon>
        <taxon>Endopterygota</taxon>
        <taxon>Lepidoptera</taxon>
        <taxon>Glossata</taxon>
        <taxon>Ditrysia</taxon>
        <taxon>Papilionoidea</taxon>
        <taxon>Nymphalidae</taxon>
        <taxon>Danainae</taxon>
        <taxon>Danaini</taxon>
        <taxon>Danaina</taxon>
        <taxon>Danaus</taxon>
        <taxon>Anosia</taxon>
    </lineage>
</organism>
<dbReference type="InterPro" id="IPR000209">
    <property type="entry name" value="Peptidase_S8/S53_dom"/>
</dbReference>
<dbReference type="InterPro" id="IPR015500">
    <property type="entry name" value="Peptidase_S8_subtilisin-rel"/>
</dbReference>
<dbReference type="GO" id="GO:0016486">
    <property type="term" value="P:peptide hormone processing"/>
    <property type="evidence" value="ECO:0007669"/>
    <property type="project" value="TreeGrafter"/>
</dbReference>
<evidence type="ECO:0000313" key="16">
    <source>
        <dbReference type="EMBL" id="CAG9565901.1"/>
    </source>
</evidence>
<keyword evidence="8" id="KW-0865">Zymogen</keyword>
<dbReference type="Proteomes" id="UP000789524">
    <property type="component" value="Unassembled WGS sequence"/>
</dbReference>
<dbReference type="InterPro" id="IPR002884">
    <property type="entry name" value="P_dom"/>
</dbReference>
<evidence type="ECO:0000313" key="17">
    <source>
        <dbReference type="Proteomes" id="UP000789524"/>
    </source>
</evidence>
<evidence type="ECO:0000256" key="3">
    <source>
        <dbReference type="ARBA" id="ARBA00022685"/>
    </source>
</evidence>
<evidence type="ECO:0000256" key="14">
    <source>
        <dbReference type="SAM" id="SignalP"/>
    </source>
</evidence>
<keyword evidence="5 12" id="KW-0378">Hydrolase</keyword>
<dbReference type="GO" id="GO:0012505">
    <property type="term" value="C:endomembrane system"/>
    <property type="evidence" value="ECO:0007669"/>
    <property type="project" value="UniProtKB-ARBA"/>
</dbReference>
<dbReference type="CDD" id="cd04059">
    <property type="entry name" value="Peptidases_S8_Protein_convertases_Kexins_Furin-like"/>
    <property type="match status" value="1"/>
</dbReference>
<accession>A0A8J2QN47</accession>
<dbReference type="InterPro" id="IPR023828">
    <property type="entry name" value="Peptidase_S8_Ser-AS"/>
</dbReference>
<comment type="similarity">
    <text evidence="1">Belongs to the peptidase S8 family. Furin subfamily.</text>
</comment>
<dbReference type="Gene3D" id="2.60.120.260">
    <property type="entry name" value="Galactose-binding domain-like"/>
    <property type="match status" value="1"/>
</dbReference>
<feature type="compositionally biased region" description="Basic and acidic residues" evidence="13">
    <location>
        <begin position="649"/>
        <end position="660"/>
    </location>
</feature>
<dbReference type="FunFam" id="2.60.120.260:FF:000006">
    <property type="entry name" value="Proprotein convertase subtilisin/kexin type 5"/>
    <property type="match status" value="1"/>
</dbReference>
<keyword evidence="2 12" id="KW-0645">Protease</keyword>
<feature type="signal peptide" evidence="14">
    <location>
        <begin position="1"/>
        <end position="17"/>
    </location>
</feature>
<dbReference type="Pfam" id="PF16470">
    <property type="entry name" value="S8_pro-domain"/>
    <property type="match status" value="1"/>
</dbReference>
<dbReference type="FunFam" id="3.40.50.200:FF:000021">
    <property type="entry name" value="Proprotein convertase subtilisin/kexin type 5a"/>
    <property type="match status" value="1"/>
</dbReference>
<sequence length="707" mass="79119">MLYQIIIILLYLYQVRSELYSLHDGRETAVSYDAEWIVEVVGGEEVAQLVALEHGYKYEGPVLGLSNMYAFHAHERKERRTPSEHTSTLRKDRRIRWAEQLFAKSRVKRYPYPDLDGTLKRVKRIDEYTRDADFTRSSAVEHGRRELFNDELWAYEWYLQDTRDNPNVPRLDLNVLSVYNMGYNGRGVRVSILDDGVEHNHTDLQNNYDPEISWDCNDGDSDPYPRHDDKNRNSHGTRCAGEIAMTANNKKCGVGVAWGAKVGGVRMLDGRITDHVEGEAIGQEFDVMLSCLHSQDVCYDYYDSGFAWDKVDIYSASWGPNDDGETVEGPGRLAMEAFRRGVQMGRNGKGSIFVWANGNGGTHDDNCNCDGYSSSMYTISIASASQQGLFPWYGEICSSTLATAYSSGAYRDQKIATTDVNDSCTLGHTGTSAAAPLAAGIIALMIDANPNLTWRDVQHLIVWTSEYTSLSDNPGWQVNGAGLYFDVRFGFGLLNAGSLVNAALNWTTVPSALSCRITASPIKGKVAISAMETVDITIKVSDCEVNYLEHVELYVNIEYTRRGALEIHLISPQGTMVQVLSPRPRDTSKAGFVNWPLTSVATWGERANGLWRVIVQDKGNKWNTGYVGELVLIVHGTNEMPAHMRSGPRRYDDTYSRYESESYEDEPAVPGDQEHGGVVSALLDQADTELLRNYHSRGQQAGERRLY</sequence>
<dbReference type="PROSITE" id="PS51829">
    <property type="entry name" value="P_HOMO_B"/>
    <property type="match status" value="1"/>
</dbReference>
<name>A0A8J2QN47_9NEOP</name>
<evidence type="ECO:0000256" key="4">
    <source>
        <dbReference type="ARBA" id="ARBA00022729"/>
    </source>
</evidence>
<dbReference type="Pfam" id="PF01483">
    <property type="entry name" value="P_proprotein"/>
    <property type="match status" value="1"/>
</dbReference>
<dbReference type="InterPro" id="IPR034182">
    <property type="entry name" value="Kexin/furin"/>
</dbReference>
<reference evidence="16" key="1">
    <citation type="submission" date="2021-09" db="EMBL/GenBank/DDBJ databases">
        <authorList>
            <person name="Martin H S."/>
        </authorList>
    </citation>
    <scope>NUCLEOTIDE SEQUENCE</scope>
</reference>
<evidence type="ECO:0000256" key="9">
    <source>
        <dbReference type="ARBA" id="ARBA00023157"/>
    </source>
</evidence>
<proteinExistence type="inferred from homology"/>
<dbReference type="GO" id="GO:0004252">
    <property type="term" value="F:serine-type endopeptidase activity"/>
    <property type="evidence" value="ECO:0007669"/>
    <property type="project" value="UniProtKB-UniRule"/>
</dbReference>
<feature type="active site" description="Charge relay system" evidence="11 12">
    <location>
        <position position="235"/>
    </location>
</feature>
<keyword evidence="6 12" id="KW-0720">Serine protease</keyword>
<evidence type="ECO:0000256" key="5">
    <source>
        <dbReference type="ARBA" id="ARBA00022801"/>
    </source>
</evidence>
<feature type="active site" description="Charge relay system" evidence="11 12">
    <location>
        <position position="194"/>
    </location>
</feature>
<keyword evidence="17" id="KW-1185">Reference proteome</keyword>
<dbReference type="InterPro" id="IPR022398">
    <property type="entry name" value="Peptidase_S8_His-AS"/>
</dbReference>
<dbReference type="InterPro" id="IPR032815">
    <property type="entry name" value="S8_pro-domain"/>
</dbReference>
<dbReference type="InterPro" id="IPR008979">
    <property type="entry name" value="Galactose-bd-like_sf"/>
</dbReference>
<keyword evidence="3" id="KW-0165">Cleavage on pair of basic residues</keyword>
<feature type="chain" id="PRO_5035166630" evidence="14">
    <location>
        <begin position="18"/>
        <end position="707"/>
    </location>
</feature>
<evidence type="ECO:0000256" key="7">
    <source>
        <dbReference type="ARBA" id="ARBA00022837"/>
    </source>
</evidence>
<evidence type="ECO:0000256" key="6">
    <source>
        <dbReference type="ARBA" id="ARBA00022825"/>
    </source>
</evidence>
<evidence type="ECO:0000256" key="1">
    <source>
        <dbReference type="ARBA" id="ARBA00005325"/>
    </source>
</evidence>
<keyword evidence="9" id="KW-1015">Disulfide bond</keyword>
<dbReference type="GO" id="GO:0005737">
    <property type="term" value="C:cytoplasm"/>
    <property type="evidence" value="ECO:0007669"/>
    <property type="project" value="UniProtKB-ARBA"/>
</dbReference>
<evidence type="ECO:0000259" key="15">
    <source>
        <dbReference type="PROSITE" id="PS51829"/>
    </source>
</evidence>
<dbReference type="InterPro" id="IPR036852">
    <property type="entry name" value="Peptidase_S8/S53_dom_sf"/>
</dbReference>
<dbReference type="PANTHER" id="PTHR42884:SF14">
    <property type="entry name" value="NEUROENDOCRINE CONVERTASE 1"/>
    <property type="match status" value="1"/>
</dbReference>
<dbReference type="PROSITE" id="PS00138">
    <property type="entry name" value="SUBTILASE_SER"/>
    <property type="match status" value="1"/>
</dbReference>
<feature type="region of interest" description="Disordered" evidence="13">
    <location>
        <begin position="644"/>
        <end position="675"/>
    </location>
</feature>
<dbReference type="PRINTS" id="PR00723">
    <property type="entry name" value="SUBTILISIN"/>
</dbReference>
<dbReference type="AlphaFoldDB" id="A0A8J2QN47"/>
<dbReference type="GO" id="GO:0016020">
    <property type="term" value="C:membrane"/>
    <property type="evidence" value="ECO:0007669"/>
    <property type="project" value="TreeGrafter"/>
</dbReference>
<feature type="active site" description="Charge relay system" evidence="11 12">
    <location>
        <position position="432"/>
    </location>
</feature>
<dbReference type="PANTHER" id="PTHR42884">
    <property type="entry name" value="PROPROTEIN CONVERTASE SUBTILISIN/KEXIN-RELATED"/>
    <property type="match status" value="1"/>
</dbReference>
<dbReference type="PROSITE" id="PS51892">
    <property type="entry name" value="SUBTILASE"/>
    <property type="match status" value="1"/>
</dbReference>
<evidence type="ECO:0000256" key="8">
    <source>
        <dbReference type="ARBA" id="ARBA00023145"/>
    </source>
</evidence>
<dbReference type="OrthoDB" id="300641at2759"/>
<keyword evidence="4 14" id="KW-0732">Signal</keyword>
<dbReference type="Gene3D" id="3.30.70.850">
    <property type="entry name" value="Peptidase S8, pro-domain"/>
    <property type="match status" value="1"/>
</dbReference>
<keyword evidence="10" id="KW-0325">Glycoprotein</keyword>
<dbReference type="PROSITE" id="PS00137">
    <property type="entry name" value="SUBTILASE_HIS"/>
    <property type="match status" value="1"/>
</dbReference>
<gene>
    <name evidence="16" type="ORF">DCHRY22_LOCUS6658</name>
</gene>
<comment type="caution">
    <text evidence="16">The sequence shown here is derived from an EMBL/GenBank/DDBJ whole genome shotgun (WGS) entry which is preliminary data.</text>
</comment>
<protein>
    <submittedName>
        <fullName evidence="16">(African queen) hypothetical protein</fullName>
    </submittedName>
</protein>
<feature type="domain" description="P/Homo B" evidence="15">
    <location>
        <begin position="508"/>
        <end position="640"/>
    </location>
</feature>
<evidence type="ECO:0000256" key="10">
    <source>
        <dbReference type="ARBA" id="ARBA00023180"/>
    </source>
</evidence>
<evidence type="ECO:0000256" key="13">
    <source>
        <dbReference type="SAM" id="MobiDB-lite"/>
    </source>
</evidence>
<dbReference type="SUPFAM" id="SSF54897">
    <property type="entry name" value="Protease propeptides/inhibitors"/>
    <property type="match status" value="1"/>
</dbReference>
<dbReference type="SUPFAM" id="SSF52743">
    <property type="entry name" value="Subtilisin-like"/>
    <property type="match status" value="1"/>
</dbReference>
<dbReference type="SUPFAM" id="SSF49785">
    <property type="entry name" value="Galactose-binding domain-like"/>
    <property type="match status" value="1"/>
</dbReference>
<dbReference type="GO" id="GO:0043005">
    <property type="term" value="C:neuron projection"/>
    <property type="evidence" value="ECO:0007669"/>
    <property type="project" value="TreeGrafter"/>
</dbReference>